<dbReference type="AlphaFoldDB" id="A0A545AV01"/>
<comment type="caution">
    <text evidence="1">The sequence shown here is derived from an EMBL/GenBank/DDBJ whole genome shotgun (WGS) entry which is preliminary data.</text>
</comment>
<keyword evidence="2" id="KW-1185">Reference proteome</keyword>
<evidence type="ECO:0000313" key="1">
    <source>
        <dbReference type="EMBL" id="TQS45144.1"/>
    </source>
</evidence>
<dbReference type="EMBL" id="VIRS01000006">
    <property type="protein sequence ID" value="TQS45144.1"/>
    <property type="molecule type" value="Genomic_DNA"/>
</dbReference>
<accession>A0A545AV01</accession>
<organism evidence="1 2">
    <name type="scientific">Cryptosporangium phraense</name>
    <dbReference type="NCBI Taxonomy" id="2593070"/>
    <lineage>
        <taxon>Bacteria</taxon>
        <taxon>Bacillati</taxon>
        <taxon>Actinomycetota</taxon>
        <taxon>Actinomycetes</taxon>
        <taxon>Cryptosporangiales</taxon>
        <taxon>Cryptosporangiaceae</taxon>
        <taxon>Cryptosporangium</taxon>
    </lineage>
</organism>
<sequence length="361" mass="38161">MLATWRRAGLLPSNVRGPAAAGGRGTTSATPPEALTLVLWLSDHARPGRRPTDVALEAFAAGLPIPEATIRDAWLSTATSLALPETPPEVSAEAREGWVAEVADAAVARESHHPVLLPRRIRDLDARVAAVGFSWAAPEIAAFDKGPGTDEPFTRRDYVHLTVSAVLGGTAQFDDIDLAGYARALAPAGAAVPVASMLEHPDDNPALAEIHDGNSLTLLPAGDIRKALAGLINEASLSQLRAAWKAVEDLHEWAESLCANAEHELDLLAAGVIRDAWPGIQAWCIGSLLGANRSLLIAGLRDPAPTSSARAHLAVTLLFITTALNRLRILVPGGQFELLPDLLPPFLTRLTELIADPRAPT</sequence>
<name>A0A545AV01_9ACTN</name>
<dbReference type="Proteomes" id="UP000317982">
    <property type="component" value="Unassembled WGS sequence"/>
</dbReference>
<dbReference type="OrthoDB" id="4268817at2"/>
<dbReference type="RefSeq" id="WP_142704594.1">
    <property type="nucleotide sequence ID" value="NZ_VIRS01000006.1"/>
</dbReference>
<gene>
    <name evidence="1" type="ORF">FL583_11665</name>
</gene>
<evidence type="ECO:0000313" key="2">
    <source>
        <dbReference type="Proteomes" id="UP000317982"/>
    </source>
</evidence>
<reference evidence="1 2" key="1">
    <citation type="submission" date="2019-07" db="EMBL/GenBank/DDBJ databases">
        <title>Cryptosporangium phraense sp. nov., isolated from plant litter.</title>
        <authorList>
            <person name="Suriyachadkun C."/>
        </authorList>
    </citation>
    <scope>NUCLEOTIDE SEQUENCE [LARGE SCALE GENOMIC DNA]</scope>
    <source>
        <strain evidence="1 2">A-T 5661</strain>
    </source>
</reference>
<protein>
    <submittedName>
        <fullName evidence="1">Uncharacterized protein</fullName>
    </submittedName>
</protein>
<dbReference type="InParanoid" id="A0A545AV01"/>
<proteinExistence type="predicted"/>